<name>A0ABS9RZ36_9GAMM</name>
<dbReference type="EMBL" id="JAKVPY010000029">
    <property type="protein sequence ID" value="MCH4565105.1"/>
    <property type="molecule type" value="Genomic_DNA"/>
</dbReference>
<organism evidence="1 2">
    <name type="scientific">Halomonas flagellata</name>
    <dbReference type="NCBI Taxonomy" id="2920385"/>
    <lineage>
        <taxon>Bacteria</taxon>
        <taxon>Pseudomonadati</taxon>
        <taxon>Pseudomonadota</taxon>
        <taxon>Gammaproteobacteria</taxon>
        <taxon>Oceanospirillales</taxon>
        <taxon>Halomonadaceae</taxon>
        <taxon>Halomonas</taxon>
    </lineage>
</organism>
<keyword evidence="2" id="KW-1185">Reference proteome</keyword>
<comment type="caution">
    <text evidence="1">The sequence shown here is derived from an EMBL/GenBank/DDBJ whole genome shotgun (WGS) entry which is preliminary data.</text>
</comment>
<sequence length="153" mass="17186">MTPFPSKEELVAATVDYRDRQFSSWIEGRTQKAPDGQGALYEMFGALDDWFNERDKQVCPFYGCYFINVSAEFSDFNHPIHQQCARHKKAMLSLIKSHASKVFSDEKAVITISEAIATLKEGAIVQAHVLGDLQAAVKARSIVEELMNARLES</sequence>
<protein>
    <submittedName>
        <fullName evidence="1">TetR/AcrR family transcriptional regulator</fullName>
    </submittedName>
</protein>
<evidence type="ECO:0000313" key="2">
    <source>
        <dbReference type="Proteomes" id="UP001202117"/>
    </source>
</evidence>
<evidence type="ECO:0000313" key="1">
    <source>
        <dbReference type="EMBL" id="MCH4565105.1"/>
    </source>
</evidence>
<dbReference type="SUPFAM" id="SSF48498">
    <property type="entry name" value="Tetracyclin repressor-like, C-terminal domain"/>
    <property type="match status" value="1"/>
</dbReference>
<dbReference type="Proteomes" id="UP001202117">
    <property type="component" value="Unassembled WGS sequence"/>
</dbReference>
<dbReference type="Gene3D" id="1.10.357.10">
    <property type="entry name" value="Tetracycline Repressor, domain 2"/>
    <property type="match status" value="1"/>
</dbReference>
<gene>
    <name evidence="1" type="ORF">MKP05_18570</name>
</gene>
<reference evidence="1 2" key="1">
    <citation type="submission" date="2022-02" db="EMBL/GenBank/DDBJ databases">
        <title>Halomonas fukangensis sp. nov., a halophilic bacterium isolated from a bulk soil of Kalidium foliatum at Fukang.</title>
        <authorList>
            <person name="Huang Y."/>
        </authorList>
    </citation>
    <scope>NUCLEOTIDE SEQUENCE [LARGE SCALE GENOMIC DNA]</scope>
    <source>
        <strain evidence="1 2">EGI 63088</strain>
    </source>
</reference>
<proteinExistence type="predicted"/>
<dbReference type="RefSeq" id="WP_240569630.1">
    <property type="nucleotide sequence ID" value="NZ_JAKVPY010000029.1"/>
</dbReference>
<dbReference type="InterPro" id="IPR036271">
    <property type="entry name" value="Tet_transcr_reg_TetR-rel_C_sf"/>
</dbReference>
<accession>A0ABS9RZ36</accession>